<protein>
    <submittedName>
        <fullName evidence="1">Uncharacterized protein</fullName>
    </submittedName>
</protein>
<dbReference type="AlphaFoldDB" id="X1JDN6"/>
<name>X1JDN6_9ZZZZ</name>
<evidence type="ECO:0000313" key="1">
    <source>
        <dbReference type="EMBL" id="GAH67878.1"/>
    </source>
</evidence>
<comment type="caution">
    <text evidence="1">The sequence shown here is derived from an EMBL/GenBank/DDBJ whole genome shotgun (WGS) entry which is preliminary data.</text>
</comment>
<dbReference type="EMBL" id="BARU01029520">
    <property type="protein sequence ID" value="GAH67878.1"/>
    <property type="molecule type" value="Genomic_DNA"/>
</dbReference>
<reference evidence="1" key="1">
    <citation type="journal article" date="2014" name="Front. Microbiol.">
        <title>High frequency of phylogenetically diverse reductive dehalogenase-homologous genes in deep subseafloor sedimentary metagenomes.</title>
        <authorList>
            <person name="Kawai M."/>
            <person name="Futagami T."/>
            <person name="Toyoda A."/>
            <person name="Takaki Y."/>
            <person name="Nishi S."/>
            <person name="Hori S."/>
            <person name="Arai W."/>
            <person name="Tsubouchi T."/>
            <person name="Morono Y."/>
            <person name="Uchiyama I."/>
            <person name="Ito T."/>
            <person name="Fujiyama A."/>
            <person name="Inagaki F."/>
            <person name="Takami H."/>
        </authorList>
    </citation>
    <scope>NUCLEOTIDE SEQUENCE</scope>
    <source>
        <strain evidence="1">Expedition CK06-06</strain>
    </source>
</reference>
<accession>X1JDN6</accession>
<proteinExistence type="predicted"/>
<organism evidence="1">
    <name type="scientific">marine sediment metagenome</name>
    <dbReference type="NCBI Taxonomy" id="412755"/>
    <lineage>
        <taxon>unclassified sequences</taxon>
        <taxon>metagenomes</taxon>
        <taxon>ecological metagenomes</taxon>
    </lineage>
</organism>
<feature type="non-terminal residue" evidence="1">
    <location>
        <position position="30"/>
    </location>
</feature>
<sequence length="30" mass="3408">MNREGLDSIVEVDDLEQIMSAIISWLSLTE</sequence>
<gene>
    <name evidence="1" type="ORF">S03H2_46951</name>
</gene>